<evidence type="ECO:0000313" key="3">
    <source>
        <dbReference type="Proteomes" id="UP000014500"/>
    </source>
</evidence>
<evidence type="ECO:0008006" key="4">
    <source>
        <dbReference type="Google" id="ProtNLM"/>
    </source>
</evidence>
<keyword evidence="1" id="KW-0732">Signal</keyword>
<accession>T1IN53</accession>
<proteinExistence type="predicted"/>
<feature type="chain" id="PRO_5004578666" description="Vitellogenin domain-containing protein" evidence="1">
    <location>
        <begin position="19"/>
        <end position="267"/>
    </location>
</feature>
<dbReference type="EnsemblMetazoa" id="SMAR002428-RA">
    <property type="protein sequence ID" value="SMAR002428-PA"/>
    <property type="gene ID" value="SMAR002428"/>
</dbReference>
<evidence type="ECO:0000256" key="1">
    <source>
        <dbReference type="SAM" id="SignalP"/>
    </source>
</evidence>
<evidence type="ECO:0000313" key="2">
    <source>
        <dbReference type="EnsemblMetazoa" id="SMAR002428-PA"/>
    </source>
</evidence>
<protein>
    <recommendedName>
        <fullName evidence="4">Vitellogenin domain-containing protein</fullName>
    </recommendedName>
</protein>
<dbReference type="Proteomes" id="UP000014500">
    <property type="component" value="Unassembled WGS sequence"/>
</dbReference>
<dbReference type="EMBL" id="JH431145">
    <property type="status" value="NOT_ANNOTATED_CDS"/>
    <property type="molecule type" value="Genomic_DNA"/>
</dbReference>
<name>T1IN53_STRMM</name>
<dbReference type="HOGENOM" id="CLU_1043215_0_0_1"/>
<organism evidence="2 3">
    <name type="scientific">Strigamia maritima</name>
    <name type="common">European centipede</name>
    <name type="synonym">Geophilus maritimus</name>
    <dbReference type="NCBI Taxonomy" id="126957"/>
    <lineage>
        <taxon>Eukaryota</taxon>
        <taxon>Metazoa</taxon>
        <taxon>Ecdysozoa</taxon>
        <taxon>Arthropoda</taxon>
        <taxon>Myriapoda</taxon>
        <taxon>Chilopoda</taxon>
        <taxon>Pleurostigmophora</taxon>
        <taxon>Geophilomorpha</taxon>
        <taxon>Linotaeniidae</taxon>
        <taxon>Strigamia</taxon>
    </lineage>
</organism>
<feature type="signal peptide" evidence="1">
    <location>
        <begin position="1"/>
        <end position="18"/>
    </location>
</feature>
<keyword evidence="3" id="KW-1185">Reference proteome</keyword>
<reference evidence="3" key="1">
    <citation type="submission" date="2011-05" db="EMBL/GenBank/DDBJ databases">
        <authorList>
            <person name="Richards S.R."/>
            <person name="Qu J."/>
            <person name="Jiang H."/>
            <person name="Jhangiani S.N."/>
            <person name="Agravi P."/>
            <person name="Goodspeed R."/>
            <person name="Gross S."/>
            <person name="Mandapat C."/>
            <person name="Jackson L."/>
            <person name="Mathew T."/>
            <person name="Pu L."/>
            <person name="Thornton R."/>
            <person name="Saada N."/>
            <person name="Wilczek-Boney K.B."/>
            <person name="Lee S."/>
            <person name="Kovar C."/>
            <person name="Wu Y."/>
            <person name="Scherer S.E."/>
            <person name="Worley K.C."/>
            <person name="Muzny D.M."/>
            <person name="Gibbs R."/>
        </authorList>
    </citation>
    <scope>NUCLEOTIDE SEQUENCE</scope>
    <source>
        <strain evidence="3">Brora</strain>
    </source>
</reference>
<dbReference type="AlphaFoldDB" id="T1IN53"/>
<reference evidence="2" key="2">
    <citation type="submission" date="2015-02" db="UniProtKB">
        <authorList>
            <consortium name="EnsemblMetazoa"/>
        </authorList>
    </citation>
    <scope>IDENTIFICATION</scope>
</reference>
<sequence length="267" mass="30407">MKTALVFVFLAVLSFSQADLNAEKLLVTLEELPLYLHKFKEELPLKVVLGHPDAEGLDLVEKKVKQLIGQHVRKYFENFLIKIQNLGYQTEESLEKLAHLLKDKPTTENAEKFISEFLEIENEQEMFLQILEEIFRNQNSLKEATLYSRDSRGLGLGDTLDRIIAWFGGLGSWISDSMGEFKDWAKDIFIKTMDTASPITDQIKILAQDFLASNWDKLSVKIVSQALSFFHPYAGILGGKIVEQILNLAKNKHVTSWSDITVPSVNF</sequence>